<dbReference type="SMART" id="SM00487">
    <property type="entry name" value="DEXDc"/>
    <property type="match status" value="1"/>
</dbReference>
<keyword evidence="2 7" id="KW-0378">Hydrolase</keyword>
<keyword evidence="4" id="KW-0067">ATP-binding</keyword>
<dbReference type="SMART" id="SM00847">
    <property type="entry name" value="HA2"/>
    <property type="match status" value="1"/>
</dbReference>
<keyword evidence="1" id="KW-0547">Nucleotide-binding</keyword>
<dbReference type="CDD" id="cd17990">
    <property type="entry name" value="DEXHc_HrpB"/>
    <property type="match status" value="1"/>
</dbReference>
<dbReference type="SMART" id="SM00490">
    <property type="entry name" value="HELICc"/>
    <property type="match status" value="1"/>
</dbReference>
<dbReference type="NCBIfam" id="TIGR01970">
    <property type="entry name" value="DEAH_box_HrpB"/>
    <property type="match status" value="1"/>
</dbReference>
<dbReference type="PANTHER" id="PTHR43519">
    <property type="entry name" value="ATP-DEPENDENT RNA HELICASE HRPB"/>
    <property type="match status" value="1"/>
</dbReference>
<dbReference type="EC" id="3.6.4.13" evidence="7"/>
<comment type="caution">
    <text evidence="7">The sequence shown here is derived from an EMBL/GenBank/DDBJ whole genome shotgun (WGS) entry which is preliminary data.</text>
</comment>
<accession>A0ABV7JH08</accession>
<dbReference type="InterPro" id="IPR013689">
    <property type="entry name" value="RNA_helicase_ATP-dep_HrpB_C"/>
</dbReference>
<reference evidence="8" key="1">
    <citation type="journal article" date="2019" name="Int. J. Syst. Evol. Microbiol.">
        <title>The Global Catalogue of Microorganisms (GCM) 10K type strain sequencing project: providing services to taxonomists for standard genome sequencing and annotation.</title>
        <authorList>
            <consortium name="The Broad Institute Genomics Platform"/>
            <consortium name="The Broad Institute Genome Sequencing Center for Infectious Disease"/>
            <person name="Wu L."/>
            <person name="Ma J."/>
        </authorList>
    </citation>
    <scope>NUCLEOTIDE SEQUENCE [LARGE SCALE GENOMIC DNA]</scope>
    <source>
        <strain evidence="8">KCTC 52416</strain>
    </source>
</reference>
<dbReference type="CDD" id="cd18791">
    <property type="entry name" value="SF2_C_RHA"/>
    <property type="match status" value="1"/>
</dbReference>
<dbReference type="Pfam" id="PF24473">
    <property type="entry name" value="CON_HrpB"/>
    <property type="match status" value="1"/>
</dbReference>
<dbReference type="InterPro" id="IPR014001">
    <property type="entry name" value="Helicase_ATP-bd"/>
</dbReference>
<proteinExistence type="predicted"/>
<name>A0ABV7JH08_9SPHI</name>
<dbReference type="EMBL" id="JBHRTA010000022">
    <property type="protein sequence ID" value="MFC3197385.1"/>
    <property type="molecule type" value="Genomic_DNA"/>
</dbReference>
<protein>
    <submittedName>
        <fullName evidence="7">ATP-dependent helicase HrpB</fullName>
        <ecNumber evidence="7">3.6.4.13</ecNumber>
    </submittedName>
</protein>
<dbReference type="Gene3D" id="3.40.50.300">
    <property type="entry name" value="P-loop containing nucleotide triphosphate hydrolases"/>
    <property type="match status" value="2"/>
</dbReference>
<dbReference type="InterPro" id="IPR001650">
    <property type="entry name" value="Helicase_C-like"/>
</dbReference>
<dbReference type="Pfam" id="PF08482">
    <property type="entry name" value="HrpB_C"/>
    <property type="match status" value="1"/>
</dbReference>
<dbReference type="Proteomes" id="UP001595526">
    <property type="component" value="Unassembled WGS sequence"/>
</dbReference>
<keyword evidence="3 7" id="KW-0347">Helicase</keyword>
<dbReference type="InterPro" id="IPR027417">
    <property type="entry name" value="P-loop_NTPase"/>
</dbReference>
<evidence type="ECO:0000313" key="8">
    <source>
        <dbReference type="Proteomes" id="UP001595526"/>
    </source>
</evidence>
<organism evidence="7 8">
    <name type="scientific">Parapedobacter deserti</name>
    <dbReference type="NCBI Taxonomy" id="1912957"/>
    <lineage>
        <taxon>Bacteria</taxon>
        <taxon>Pseudomonadati</taxon>
        <taxon>Bacteroidota</taxon>
        <taxon>Sphingobacteriia</taxon>
        <taxon>Sphingobacteriales</taxon>
        <taxon>Sphingobacteriaceae</taxon>
        <taxon>Parapedobacter</taxon>
    </lineage>
</organism>
<dbReference type="PANTHER" id="PTHR43519:SF1">
    <property type="entry name" value="ATP-DEPENDENT RNA HELICASE HRPB"/>
    <property type="match status" value="1"/>
</dbReference>
<dbReference type="GO" id="GO:0016787">
    <property type="term" value="F:hydrolase activity"/>
    <property type="evidence" value="ECO:0007669"/>
    <property type="project" value="UniProtKB-KW"/>
</dbReference>
<dbReference type="PIRSF" id="PIRSF005496">
    <property type="entry name" value="ATP_hel_hrpB"/>
    <property type="match status" value="1"/>
</dbReference>
<feature type="domain" description="Helicase ATP-binding" evidence="5">
    <location>
        <begin position="22"/>
        <end position="186"/>
    </location>
</feature>
<dbReference type="RefSeq" id="WP_379021354.1">
    <property type="nucleotide sequence ID" value="NZ_JBHRTA010000022.1"/>
</dbReference>
<feature type="domain" description="Helicase C-terminal" evidence="6">
    <location>
        <begin position="200"/>
        <end position="380"/>
    </location>
</feature>
<dbReference type="InterPro" id="IPR007502">
    <property type="entry name" value="Helicase-assoc_dom"/>
</dbReference>
<evidence type="ECO:0000256" key="1">
    <source>
        <dbReference type="ARBA" id="ARBA00022741"/>
    </source>
</evidence>
<evidence type="ECO:0000313" key="7">
    <source>
        <dbReference type="EMBL" id="MFC3197385.1"/>
    </source>
</evidence>
<dbReference type="InterPro" id="IPR056329">
    <property type="entry name" value="CON_HrpB"/>
</dbReference>
<sequence>MAVSFDLSKVHLPVVGVIPQLTQQLAIHNTLILSTPPGAGKSTVVPLALLNESWLRDRKIVMLEPRRLAASSIAQRMASLLGEKAGETVGYRVRFENQTSSRTRIEVVTEGILTRMLHQDNALEDVGMVIFDEFHERRLHTDMSLVLCRESQQVLRPDLRLLIMSATLDTAQLTTILQAPVVESRGRMYPIDIVHTEEPDVRQLPEYCARMIVRASRETEGDILAFLPGEGEIRACAQLLYAHPTEAVVHTLYGRMSLADQHLAIQPNRHGQRKIVLATSIAETSLTIEGISVVVDCGYTRTQVFDPPSGLSRLKTVRISQDAAAQRAGRAGRLGPGTCYRLWTMATTQRMAPYRIPEILEADLTSLLLDTAQWGINDLSQLEWLTPPPPPTVARAAALLQELGALDGGKVTPHGKAIHALPCHPRIAHMLLKSKQLGMSALATDTAALLEERDPLGRDAGININLRVEALRKHRKYGMQGKRFDNIEKIARSYRKLLDITEENGPVDPNHTGLMLAYAYPERIARHRDDRPRAGVFQLAAGKRAAVPANDDLAHEPWLSIALLDAGDGLGSVFLASAVNPADLSPFVRETQRTMWDTKQGGIIATRDRRIGAIVIQSEPLQELDEEIIRQAIFDVLQTEGDHILNWTAAVEQWQRRVLSLRKWRPDEAWPDVSTSTLLRHPDQWLSPYVHGVRKVEEMKKLDLFAILHHTLNYEQQQALNRLAPPSLIVPSGSTIKLSYAPSGEPPVLAVRLQEVFGLLDTPRINDGRTPIVLHLLSPGFKPVQVTADLRSFWQTAYYEVRKELKRRYPKHAWPDDPLHAQAVRGAPRKSLTP</sequence>
<dbReference type="PROSITE" id="PS51194">
    <property type="entry name" value="HELICASE_CTER"/>
    <property type="match status" value="1"/>
</dbReference>
<evidence type="ECO:0000256" key="3">
    <source>
        <dbReference type="ARBA" id="ARBA00022806"/>
    </source>
</evidence>
<dbReference type="Pfam" id="PF00270">
    <property type="entry name" value="DEAD"/>
    <property type="match status" value="1"/>
</dbReference>
<dbReference type="InterPro" id="IPR010225">
    <property type="entry name" value="HrpB"/>
</dbReference>
<evidence type="ECO:0000256" key="4">
    <source>
        <dbReference type="ARBA" id="ARBA00022840"/>
    </source>
</evidence>
<dbReference type="SUPFAM" id="SSF52540">
    <property type="entry name" value="P-loop containing nucleoside triphosphate hydrolases"/>
    <property type="match status" value="1"/>
</dbReference>
<keyword evidence="8" id="KW-1185">Reference proteome</keyword>
<dbReference type="PROSITE" id="PS51192">
    <property type="entry name" value="HELICASE_ATP_BIND_1"/>
    <property type="match status" value="1"/>
</dbReference>
<dbReference type="InterPro" id="IPR011545">
    <property type="entry name" value="DEAD/DEAH_box_helicase_dom"/>
</dbReference>
<evidence type="ECO:0000256" key="2">
    <source>
        <dbReference type="ARBA" id="ARBA00022801"/>
    </source>
</evidence>
<dbReference type="InterPro" id="IPR049614">
    <property type="entry name" value="HrpB_DEXH"/>
</dbReference>
<evidence type="ECO:0000259" key="5">
    <source>
        <dbReference type="PROSITE" id="PS51192"/>
    </source>
</evidence>
<dbReference type="GO" id="GO:0003724">
    <property type="term" value="F:RNA helicase activity"/>
    <property type="evidence" value="ECO:0007669"/>
    <property type="project" value="UniProtKB-EC"/>
</dbReference>
<dbReference type="Gene3D" id="1.20.120.1080">
    <property type="match status" value="1"/>
</dbReference>
<gene>
    <name evidence="7" type="primary">hrpB</name>
    <name evidence="7" type="ORF">ACFOET_07150</name>
</gene>
<dbReference type="Pfam" id="PF00271">
    <property type="entry name" value="Helicase_C"/>
    <property type="match status" value="1"/>
</dbReference>
<evidence type="ECO:0000259" key="6">
    <source>
        <dbReference type="PROSITE" id="PS51194"/>
    </source>
</evidence>